<sequence length="71" mass="7905">MEVRHTSRLYTFREPRPPICIFSSISKMKSRNVSSKISSVGVPGAKFKLASSCFCERDFLGSGTKVPCIFT</sequence>
<organism evidence="1 2">
    <name type="scientific">Zootermopsis nevadensis</name>
    <name type="common">Dampwood termite</name>
    <dbReference type="NCBI Taxonomy" id="136037"/>
    <lineage>
        <taxon>Eukaryota</taxon>
        <taxon>Metazoa</taxon>
        <taxon>Ecdysozoa</taxon>
        <taxon>Arthropoda</taxon>
        <taxon>Hexapoda</taxon>
        <taxon>Insecta</taxon>
        <taxon>Pterygota</taxon>
        <taxon>Neoptera</taxon>
        <taxon>Polyneoptera</taxon>
        <taxon>Dictyoptera</taxon>
        <taxon>Blattodea</taxon>
        <taxon>Blattoidea</taxon>
        <taxon>Termitoidae</taxon>
        <taxon>Termopsidae</taxon>
        <taxon>Zootermopsis</taxon>
    </lineage>
</organism>
<accession>A0A067R7R7</accession>
<evidence type="ECO:0000313" key="2">
    <source>
        <dbReference type="Proteomes" id="UP000027135"/>
    </source>
</evidence>
<evidence type="ECO:0000313" key="1">
    <source>
        <dbReference type="EMBL" id="KDR19570.1"/>
    </source>
</evidence>
<reference evidence="1 2" key="1">
    <citation type="journal article" date="2014" name="Nat. Commun.">
        <title>Molecular traces of alternative social organization in a termite genome.</title>
        <authorList>
            <person name="Terrapon N."/>
            <person name="Li C."/>
            <person name="Robertson H.M."/>
            <person name="Ji L."/>
            <person name="Meng X."/>
            <person name="Booth W."/>
            <person name="Chen Z."/>
            <person name="Childers C.P."/>
            <person name="Glastad K.M."/>
            <person name="Gokhale K."/>
            <person name="Gowin J."/>
            <person name="Gronenberg W."/>
            <person name="Hermansen R.A."/>
            <person name="Hu H."/>
            <person name="Hunt B.G."/>
            <person name="Huylmans A.K."/>
            <person name="Khalil S.M."/>
            <person name="Mitchell R.D."/>
            <person name="Munoz-Torres M.C."/>
            <person name="Mustard J.A."/>
            <person name="Pan H."/>
            <person name="Reese J.T."/>
            <person name="Scharf M.E."/>
            <person name="Sun F."/>
            <person name="Vogel H."/>
            <person name="Xiao J."/>
            <person name="Yang W."/>
            <person name="Yang Z."/>
            <person name="Yang Z."/>
            <person name="Zhou J."/>
            <person name="Zhu J."/>
            <person name="Brent C.S."/>
            <person name="Elsik C.G."/>
            <person name="Goodisman M.A."/>
            <person name="Liberles D.A."/>
            <person name="Roe R.M."/>
            <person name="Vargo E.L."/>
            <person name="Vilcinskas A."/>
            <person name="Wang J."/>
            <person name="Bornberg-Bauer E."/>
            <person name="Korb J."/>
            <person name="Zhang G."/>
            <person name="Liebig J."/>
        </authorList>
    </citation>
    <scope>NUCLEOTIDE SEQUENCE [LARGE SCALE GENOMIC DNA]</scope>
    <source>
        <tissue evidence="1">Whole organism</tissue>
    </source>
</reference>
<dbReference type="AlphaFoldDB" id="A0A067R7R7"/>
<keyword evidence="2" id="KW-1185">Reference proteome</keyword>
<dbReference type="EMBL" id="KK852643">
    <property type="protein sequence ID" value="KDR19570.1"/>
    <property type="molecule type" value="Genomic_DNA"/>
</dbReference>
<name>A0A067R7R7_ZOONE</name>
<dbReference type="InParanoid" id="A0A067R7R7"/>
<gene>
    <name evidence="1" type="ORF">L798_06368</name>
</gene>
<protein>
    <submittedName>
        <fullName evidence="1">Uncharacterized protein</fullName>
    </submittedName>
</protein>
<dbReference type="Proteomes" id="UP000027135">
    <property type="component" value="Unassembled WGS sequence"/>
</dbReference>
<proteinExistence type="predicted"/>